<sequence>MASQNPYPPQNNASFPALHLYPLDDSFIPKRIALGGGQRVKIARPPNTKTQPGERNGYFDSRVLSRQHAEVWEENGKIFIKDIKSANGTFINGERLSPEGRESDVFELKNDDILEFGVDIVSEDGKTVLHRKVVARVACVLGGKNGNGGPPPPGPYDQFATMNQAATAAFNGMSTQRRPQVPMIHQGLAGLGGMGGGVRAPGRGLTLDHIFSRLQAELAKSRDTGHDLQVLTGALNNIEETLNGTMPGTGPPQFPEKLPPVRPPPPERSMSVPALPQVPSVAPSPTVPTDPVAELQLQLRKHQDALSAHIEGIRALEGVLAEQETMKREVRELREFMGVDRDRIDVKPEGEMELEMSAGEDDDDDSDTQSIMTAVPHELDVVEEEAEEDLLEQGESPLMEEEGHFDEVSLSSAQDDAAALQEEREENMLRERAQTPEPTDSPSPPSTPAPPMAAIPLEPETILVQSPPPSSSSSPSTALSLGELTARLALLTTQLESALAASTTLQAQHASAQATIATLEEKIARLEATSASPPPPVSPVEVISPPPAAATTPPPEIEEMQAQLASLRAELTLERGRREAWADGVEARMLRERGAADKAESANGKVEELEAGQVRRRRGRSASQQSRSSRNASRRRSKSPVSAMDDSMRLEQLELGDLRGLKLVAGSASSVGENPGKLLRPSEAGQMHPSLNTQAAIGVLVLGLAAAAVLWRVKPE</sequence>
<name>A0AAW0DN40_9AGAR</name>
<dbReference type="SUPFAM" id="SSF49879">
    <property type="entry name" value="SMAD/FHA domain"/>
    <property type="match status" value="1"/>
</dbReference>
<keyword evidence="5" id="KW-1185">Reference proteome</keyword>
<keyword evidence="1" id="KW-0175">Coiled coil</keyword>
<comment type="caution">
    <text evidence="4">The sequence shown here is derived from an EMBL/GenBank/DDBJ whole genome shotgun (WGS) entry which is preliminary data.</text>
</comment>
<protein>
    <submittedName>
        <fullName evidence="4">FHA domain-containing protein</fullName>
    </submittedName>
</protein>
<evidence type="ECO:0000313" key="4">
    <source>
        <dbReference type="EMBL" id="KAK7052413.1"/>
    </source>
</evidence>
<feature type="coiled-coil region" evidence="1">
    <location>
        <begin position="502"/>
        <end position="529"/>
    </location>
</feature>
<dbReference type="InterPro" id="IPR051176">
    <property type="entry name" value="Cent_Immune-Sig_Mod"/>
</dbReference>
<feature type="region of interest" description="Disordered" evidence="2">
    <location>
        <begin position="402"/>
        <end position="479"/>
    </location>
</feature>
<organism evidence="4 5">
    <name type="scientific">Favolaschia claudopus</name>
    <dbReference type="NCBI Taxonomy" id="2862362"/>
    <lineage>
        <taxon>Eukaryota</taxon>
        <taxon>Fungi</taxon>
        <taxon>Dikarya</taxon>
        <taxon>Basidiomycota</taxon>
        <taxon>Agaricomycotina</taxon>
        <taxon>Agaricomycetes</taxon>
        <taxon>Agaricomycetidae</taxon>
        <taxon>Agaricales</taxon>
        <taxon>Marasmiineae</taxon>
        <taxon>Mycenaceae</taxon>
        <taxon>Favolaschia</taxon>
    </lineage>
</organism>
<dbReference type="SMART" id="SM00240">
    <property type="entry name" value="FHA"/>
    <property type="match status" value="1"/>
</dbReference>
<dbReference type="PROSITE" id="PS50006">
    <property type="entry name" value="FHA_DOMAIN"/>
    <property type="match status" value="1"/>
</dbReference>
<evidence type="ECO:0000256" key="2">
    <source>
        <dbReference type="SAM" id="MobiDB-lite"/>
    </source>
</evidence>
<dbReference type="PANTHER" id="PTHR15715:SF37">
    <property type="entry name" value="LD47843P"/>
    <property type="match status" value="1"/>
</dbReference>
<feature type="compositionally biased region" description="Pro residues" evidence="2">
    <location>
        <begin position="439"/>
        <end position="453"/>
    </location>
</feature>
<reference evidence="4 5" key="1">
    <citation type="journal article" date="2024" name="J Genomics">
        <title>Draft genome sequencing and assembly of Favolaschia claudopus CIRM-BRFM 2984 isolated from oak limbs.</title>
        <authorList>
            <person name="Navarro D."/>
            <person name="Drula E."/>
            <person name="Chaduli D."/>
            <person name="Cazenave R."/>
            <person name="Ahrendt S."/>
            <person name="Wang J."/>
            <person name="Lipzen A."/>
            <person name="Daum C."/>
            <person name="Barry K."/>
            <person name="Grigoriev I.V."/>
            <person name="Favel A."/>
            <person name="Rosso M.N."/>
            <person name="Martin F."/>
        </authorList>
    </citation>
    <scope>NUCLEOTIDE SEQUENCE [LARGE SCALE GENOMIC DNA]</scope>
    <source>
        <strain evidence="4 5">CIRM-BRFM 2984</strain>
    </source>
</reference>
<accession>A0AAW0DN40</accession>
<evidence type="ECO:0000256" key="1">
    <source>
        <dbReference type="SAM" id="Coils"/>
    </source>
</evidence>
<dbReference type="PANTHER" id="PTHR15715">
    <property type="entry name" value="CENTROSOMAL PROTEIN OF 170 KDA"/>
    <property type="match status" value="1"/>
</dbReference>
<dbReference type="Proteomes" id="UP001362999">
    <property type="component" value="Unassembled WGS sequence"/>
</dbReference>
<dbReference type="InterPro" id="IPR000253">
    <property type="entry name" value="FHA_dom"/>
</dbReference>
<gene>
    <name evidence="4" type="ORF">R3P38DRAFT_2603764</name>
</gene>
<feature type="region of interest" description="Disordered" evidence="2">
    <location>
        <begin position="529"/>
        <end position="554"/>
    </location>
</feature>
<feature type="compositionally biased region" description="Basic and acidic residues" evidence="2">
    <location>
        <begin position="594"/>
        <end position="608"/>
    </location>
</feature>
<feature type="compositionally biased region" description="Low complexity" evidence="2">
    <location>
        <begin position="621"/>
        <end position="631"/>
    </location>
</feature>
<dbReference type="Pfam" id="PF00498">
    <property type="entry name" value="FHA"/>
    <property type="match status" value="1"/>
</dbReference>
<dbReference type="Gene3D" id="2.60.200.20">
    <property type="match status" value="1"/>
</dbReference>
<dbReference type="AlphaFoldDB" id="A0AAW0DN40"/>
<dbReference type="EMBL" id="JAWWNJ010000007">
    <property type="protein sequence ID" value="KAK7052413.1"/>
    <property type="molecule type" value="Genomic_DNA"/>
</dbReference>
<evidence type="ECO:0000313" key="5">
    <source>
        <dbReference type="Proteomes" id="UP001362999"/>
    </source>
</evidence>
<dbReference type="InterPro" id="IPR008984">
    <property type="entry name" value="SMAD_FHA_dom_sf"/>
</dbReference>
<feature type="compositionally biased region" description="Low complexity" evidence="2">
    <location>
        <begin position="410"/>
        <end position="420"/>
    </location>
</feature>
<feature type="region of interest" description="Disordered" evidence="2">
    <location>
        <begin position="594"/>
        <end position="648"/>
    </location>
</feature>
<evidence type="ECO:0000259" key="3">
    <source>
        <dbReference type="PROSITE" id="PS50006"/>
    </source>
</evidence>
<proteinExistence type="predicted"/>
<feature type="compositionally biased region" description="Pro residues" evidence="2">
    <location>
        <begin position="532"/>
        <end position="554"/>
    </location>
</feature>
<feature type="domain" description="FHA" evidence="3">
    <location>
        <begin position="40"/>
        <end position="96"/>
    </location>
</feature>
<dbReference type="GO" id="GO:0005737">
    <property type="term" value="C:cytoplasm"/>
    <property type="evidence" value="ECO:0007669"/>
    <property type="project" value="TreeGrafter"/>
</dbReference>